<proteinExistence type="inferred from homology"/>
<sequence>MMLTFVWIALRFIHFTSLMLVCGCALYSAWLAPGSIRRLMTRRFLRLQRYAAAWSLISATIMLAIQGGLMGSGWPDVFSVSVWAAVLQTRFGVVWIWQIILALVTLTVALIAPAKMQRRLIILTVAQFILLAGVGHATMRDGIPGTLQQINHALHLLCAAAWFGGLLPVVYCMRVAKGRWRQQAVSAMMRFSRYGHFFVAGVLITGIGNALFITGFTAIWQSAYGQLLLLKCALVVLMVAIALTNRYVFVPRMRQENPQAALWFVRMTQIEWGIGGIVLAIVSLFATLEPF</sequence>
<dbReference type="GO" id="GO:0046688">
    <property type="term" value="P:response to copper ion"/>
    <property type="evidence" value="ECO:0007669"/>
    <property type="project" value="UniProtKB-UniRule"/>
</dbReference>
<keyword evidence="5 6" id="KW-0472">Membrane</keyword>
<feature type="transmembrane region" description="Helical" evidence="6">
    <location>
        <begin position="120"/>
        <end position="139"/>
    </location>
</feature>
<dbReference type="Proteomes" id="UP000000289">
    <property type="component" value="Chromosome"/>
</dbReference>
<comment type="subcellular location">
    <subcellularLocation>
        <location evidence="6">Cell inner membrane</location>
        <topology evidence="6">Multi-pass membrane protein</topology>
    </subcellularLocation>
    <subcellularLocation>
        <location evidence="1">Cell membrane</location>
        <topology evidence="1">Multi-pass membrane protein</topology>
    </subcellularLocation>
</comment>
<dbReference type="GO" id="GO:0046423">
    <property type="term" value="F:allene-oxide cyclase activity"/>
    <property type="evidence" value="ECO:0007669"/>
    <property type="project" value="InterPro"/>
</dbReference>
<evidence type="ECO:0000313" key="8">
    <source>
        <dbReference type="EMBL" id="CCC30787.1"/>
    </source>
</evidence>
<dbReference type="eggNOG" id="COG1276">
    <property type="taxonomic scope" value="Bacteria"/>
</dbReference>
<dbReference type="InterPro" id="IPR034871">
    <property type="entry name" value="Allene_oxi_cyc_sf"/>
</dbReference>
<comment type="similarity">
    <text evidence="6">Belongs to the CopD family.</text>
</comment>
<dbReference type="InterPro" id="IPR032694">
    <property type="entry name" value="CopC/D"/>
</dbReference>
<evidence type="ECO:0000259" key="7">
    <source>
        <dbReference type="Pfam" id="PF05425"/>
    </source>
</evidence>
<dbReference type="SUPFAM" id="SSF141493">
    <property type="entry name" value="Allene oxide cyclase-like"/>
    <property type="match status" value="1"/>
</dbReference>
<feature type="transmembrane region" description="Helical" evidence="6">
    <location>
        <begin position="51"/>
        <end position="74"/>
    </location>
</feature>
<dbReference type="AlphaFoldDB" id="A0A0K0HBP2"/>
<dbReference type="GO" id="GO:0005886">
    <property type="term" value="C:plasma membrane"/>
    <property type="evidence" value="ECO:0007669"/>
    <property type="project" value="UniProtKB-SubCell"/>
</dbReference>
<accession>A0A0K0HBP2</accession>
<feature type="domain" description="Copper resistance protein D" evidence="7">
    <location>
        <begin position="187"/>
        <end position="284"/>
    </location>
</feature>
<reference evidence="8 9" key="1">
    <citation type="journal article" date="2011" name="PLoS Pathog.">
        <title>Salmonella bongori provides insights into the evolution of the Salmonellae.</title>
        <authorList>
            <person name="Fookes M."/>
            <person name="Schroeder G.N."/>
            <person name="Langridge G.C."/>
            <person name="Blondel C.J."/>
            <person name="Mammina C."/>
            <person name="Connor T.R."/>
            <person name="Seth-Smith H."/>
            <person name="Vernikos G.S."/>
            <person name="Robinson K.S."/>
            <person name="Sanders M."/>
            <person name="Petty N.K."/>
            <person name="Kingsley R.A."/>
            <person name="Baumler A.J."/>
            <person name="Nuccio S.P."/>
            <person name="Contreras I."/>
            <person name="Santiviago C.A."/>
            <person name="Maskell D."/>
            <person name="Barrow P."/>
            <person name="Humphrey T."/>
            <person name="Nastasi A."/>
            <person name="Roberts M."/>
            <person name="Frankel G."/>
            <person name="Parkhill J."/>
            <person name="Dougan G."/>
            <person name="Thomson N.R."/>
        </authorList>
    </citation>
    <scope>NUCLEOTIDE SEQUENCE [LARGE SCALE GENOMIC DNA]</scope>
    <source>
        <strain evidence="9">ATCC 43975 / DSM 13772 / NCTC 12419</strain>
    </source>
</reference>
<gene>
    <name evidence="8" type="ordered locus">SBG_1711</name>
</gene>
<keyword evidence="3 6" id="KW-0812">Transmembrane</keyword>
<evidence type="ECO:0000256" key="6">
    <source>
        <dbReference type="RuleBase" id="RU369037"/>
    </source>
</evidence>
<keyword evidence="4 6" id="KW-1133">Transmembrane helix</keyword>
<evidence type="ECO:0000256" key="2">
    <source>
        <dbReference type="ARBA" id="ARBA00022475"/>
    </source>
</evidence>
<evidence type="ECO:0000256" key="1">
    <source>
        <dbReference type="ARBA" id="ARBA00004651"/>
    </source>
</evidence>
<feature type="transmembrane region" description="Helical" evidence="6">
    <location>
        <begin position="197"/>
        <end position="221"/>
    </location>
</feature>
<protein>
    <recommendedName>
        <fullName evidence="6">Copper resistance protein D</fullName>
    </recommendedName>
</protein>
<dbReference type="EMBL" id="FR877557">
    <property type="protein sequence ID" value="CCC30787.1"/>
    <property type="molecule type" value="Genomic_DNA"/>
</dbReference>
<dbReference type="GO" id="GO:0006825">
    <property type="term" value="P:copper ion transport"/>
    <property type="evidence" value="ECO:0007669"/>
    <property type="project" value="InterPro"/>
</dbReference>
<keyword evidence="6" id="KW-0997">Cell inner membrane</keyword>
<keyword evidence="2 6" id="KW-1003">Cell membrane</keyword>
<name>A0A0K0HBP2_SALBC</name>
<dbReference type="NCBIfam" id="NF033808">
    <property type="entry name" value="copper_CopD"/>
    <property type="match status" value="1"/>
</dbReference>
<feature type="transmembrane region" description="Helical" evidence="6">
    <location>
        <begin position="6"/>
        <end position="30"/>
    </location>
</feature>
<feature type="transmembrane region" description="Helical" evidence="6">
    <location>
        <begin position="270"/>
        <end position="288"/>
    </location>
</feature>
<feature type="transmembrane region" description="Helical" evidence="6">
    <location>
        <begin position="154"/>
        <end position="176"/>
    </location>
</feature>
<keyword evidence="6" id="KW-0186">Copper</keyword>
<organism evidence="8 9">
    <name type="scientific">Salmonella bongori (strain ATCC 43975 / DSM 13772 / NCTC 12419)</name>
    <dbReference type="NCBI Taxonomy" id="218493"/>
    <lineage>
        <taxon>Bacteria</taxon>
        <taxon>Pseudomonadati</taxon>
        <taxon>Pseudomonadota</taxon>
        <taxon>Gammaproteobacteria</taxon>
        <taxon>Enterobacterales</taxon>
        <taxon>Enterobacteriaceae</taxon>
        <taxon>Salmonella</taxon>
    </lineage>
</organism>
<feature type="transmembrane region" description="Helical" evidence="6">
    <location>
        <begin position="227"/>
        <end position="249"/>
    </location>
</feature>
<comment type="function">
    <text evidence="6">Involved in copper resistance.</text>
</comment>
<evidence type="ECO:0000256" key="3">
    <source>
        <dbReference type="ARBA" id="ARBA00022692"/>
    </source>
</evidence>
<evidence type="ECO:0000256" key="5">
    <source>
        <dbReference type="ARBA" id="ARBA00023136"/>
    </source>
</evidence>
<dbReference type="Pfam" id="PF05425">
    <property type="entry name" value="CopD"/>
    <property type="match status" value="1"/>
</dbReference>
<dbReference type="GeneID" id="44980720"/>
<dbReference type="InterPro" id="IPR047689">
    <property type="entry name" value="CopD"/>
</dbReference>
<dbReference type="GO" id="GO:0009695">
    <property type="term" value="P:jasmonic acid biosynthetic process"/>
    <property type="evidence" value="ECO:0007669"/>
    <property type="project" value="InterPro"/>
</dbReference>
<evidence type="ECO:0000313" key="9">
    <source>
        <dbReference type="Proteomes" id="UP000000289"/>
    </source>
</evidence>
<dbReference type="RefSeq" id="WP_000979682.1">
    <property type="nucleotide sequence ID" value="NC_015761.1"/>
</dbReference>
<dbReference type="PANTHER" id="PTHR34820:SF4">
    <property type="entry name" value="INNER MEMBRANE PROTEIN YEBZ"/>
    <property type="match status" value="1"/>
</dbReference>
<evidence type="ECO:0000256" key="4">
    <source>
        <dbReference type="ARBA" id="ARBA00022989"/>
    </source>
</evidence>
<dbReference type="InterPro" id="IPR008457">
    <property type="entry name" value="Cu-R_CopD_dom"/>
</dbReference>
<dbReference type="PANTHER" id="PTHR34820">
    <property type="entry name" value="INNER MEMBRANE PROTEIN YEBZ"/>
    <property type="match status" value="1"/>
</dbReference>
<feature type="transmembrane region" description="Helical" evidence="6">
    <location>
        <begin position="94"/>
        <end position="113"/>
    </location>
</feature>
<dbReference type="KEGG" id="sbg:SBG_1711"/>